<keyword evidence="8" id="KW-1133">Transmembrane helix</keyword>
<proteinExistence type="inferred from homology"/>
<sequence length="253" mass="26987">MNIRSSLLRSSFFLSLLLLTACSKEVIGGLSQKDMLDAQLILDRAGLQVSTLKGEDGRYSLTGSSADSARILAILADHGLPRNEHASVAQIFPGTGFVVTPFEQKARMGYALEQQLSQTLSEIEGVAEARVHVVLPEDNGRGLVREQSRASVLIRYRDEADLATIESKTRSLVVNSVRGLSYEDVSVVSSPVIPVDRENFRPAGQVAAPEEATDSSSNSAPSSLGRVLLIALAAALAAVAAAILVLPQQRQAH</sequence>
<dbReference type="InterPro" id="IPR003282">
    <property type="entry name" value="T3SS_SctJ"/>
</dbReference>
<evidence type="ECO:0000256" key="6">
    <source>
        <dbReference type="ARBA" id="ARBA00023237"/>
    </source>
</evidence>
<keyword evidence="6 8" id="KW-0998">Cell outer membrane</keyword>
<dbReference type="InterPro" id="IPR045851">
    <property type="entry name" value="AMP-bd_C_sf"/>
</dbReference>
<evidence type="ECO:0000313" key="11">
    <source>
        <dbReference type="Proteomes" id="UP000519897"/>
    </source>
</evidence>
<evidence type="ECO:0000313" key="10">
    <source>
        <dbReference type="EMBL" id="MBB4144377.1"/>
    </source>
</evidence>
<keyword evidence="8" id="KW-0812">Transmembrane</keyword>
<keyword evidence="4 8" id="KW-0472">Membrane</keyword>
<keyword evidence="7 8" id="KW-0449">Lipoprotein</keyword>
<evidence type="ECO:0000256" key="2">
    <source>
        <dbReference type="ARBA" id="ARBA00009509"/>
    </source>
</evidence>
<dbReference type="PRINTS" id="PR01338">
    <property type="entry name" value="TYPE3OMKPROT"/>
</dbReference>
<keyword evidence="3 8" id="KW-0732">Signal</keyword>
<reference evidence="10 11" key="1">
    <citation type="submission" date="2020-08" db="EMBL/GenBank/DDBJ databases">
        <title>Genomic Encyclopedia of Type Strains, Phase IV (KMG-IV): sequencing the most valuable type-strain genomes for metagenomic binning, comparative biology and taxonomic classification.</title>
        <authorList>
            <person name="Goeker M."/>
        </authorList>
    </citation>
    <scope>NUCLEOTIDE SEQUENCE [LARGE SCALE GENOMIC DNA]</scope>
    <source>
        <strain evidence="10 11">DSM 29514</strain>
    </source>
</reference>
<keyword evidence="11" id="KW-1185">Reference proteome</keyword>
<dbReference type="InterPro" id="IPR043427">
    <property type="entry name" value="YscJ/FliF"/>
</dbReference>
<organism evidence="10 11">
    <name type="scientific">Rhizobium rhizoryzae</name>
    <dbReference type="NCBI Taxonomy" id="451876"/>
    <lineage>
        <taxon>Bacteria</taxon>
        <taxon>Pseudomonadati</taxon>
        <taxon>Pseudomonadota</taxon>
        <taxon>Alphaproteobacteria</taxon>
        <taxon>Hyphomicrobiales</taxon>
        <taxon>Rhizobiaceae</taxon>
        <taxon>Rhizobium/Agrobacterium group</taxon>
        <taxon>Rhizobium</taxon>
    </lineage>
</organism>
<comment type="caution">
    <text evidence="10">The sequence shown here is derived from an EMBL/GenBank/DDBJ whole genome shotgun (WGS) entry which is preliminary data.</text>
</comment>
<dbReference type="Gene3D" id="3.30.300.30">
    <property type="match status" value="1"/>
</dbReference>
<dbReference type="GO" id="GO:0009279">
    <property type="term" value="C:cell outer membrane"/>
    <property type="evidence" value="ECO:0007669"/>
    <property type="project" value="UniProtKB-SubCell"/>
</dbReference>
<evidence type="ECO:0000256" key="8">
    <source>
        <dbReference type="RuleBase" id="RU364102"/>
    </source>
</evidence>
<evidence type="ECO:0000259" key="9">
    <source>
        <dbReference type="Pfam" id="PF01514"/>
    </source>
</evidence>
<evidence type="ECO:0000256" key="4">
    <source>
        <dbReference type="ARBA" id="ARBA00023136"/>
    </source>
</evidence>
<dbReference type="PANTHER" id="PTHR30046:SF2">
    <property type="entry name" value="YOP PROTEINS TRANSLOCATION LIPOPROTEIN J"/>
    <property type="match status" value="1"/>
</dbReference>
<dbReference type="InterPro" id="IPR006182">
    <property type="entry name" value="FliF_N_dom"/>
</dbReference>
<dbReference type="RefSeq" id="WP_062556484.1">
    <property type="nucleotide sequence ID" value="NZ_CP049249.1"/>
</dbReference>
<feature type="signal peptide" evidence="8">
    <location>
        <begin position="1"/>
        <end position="20"/>
    </location>
</feature>
<keyword evidence="5 8" id="KW-0564">Palmitate</keyword>
<evidence type="ECO:0000256" key="3">
    <source>
        <dbReference type="ARBA" id="ARBA00022729"/>
    </source>
</evidence>
<dbReference type="PANTHER" id="PTHR30046">
    <property type="entry name" value="FLAGELLAR M-RING PROTEIN"/>
    <property type="match status" value="1"/>
</dbReference>
<dbReference type="AlphaFoldDB" id="A0A7W6LHQ0"/>
<gene>
    <name evidence="10" type="ORF">GGQ72_002934</name>
</gene>
<dbReference type="PROSITE" id="PS51257">
    <property type="entry name" value="PROKAR_LIPOPROTEIN"/>
    <property type="match status" value="1"/>
</dbReference>
<dbReference type="Gene3D" id="3.30.70.1530">
    <property type="entry name" value="Hypothetical protein rpa1041"/>
    <property type="match status" value="1"/>
</dbReference>
<evidence type="ECO:0000256" key="5">
    <source>
        <dbReference type="ARBA" id="ARBA00023139"/>
    </source>
</evidence>
<dbReference type="EMBL" id="JACIEC010000003">
    <property type="protein sequence ID" value="MBB4144377.1"/>
    <property type="molecule type" value="Genomic_DNA"/>
</dbReference>
<comment type="similarity">
    <text evidence="2 8">Belongs to the YscJ lipoprotein family.</text>
</comment>
<dbReference type="GO" id="GO:0009306">
    <property type="term" value="P:protein secretion"/>
    <property type="evidence" value="ECO:0007669"/>
    <property type="project" value="InterPro"/>
</dbReference>
<dbReference type="NCBIfam" id="TIGR02544">
    <property type="entry name" value="III_secr_YscJ"/>
    <property type="match status" value="1"/>
</dbReference>
<dbReference type="Proteomes" id="UP000519897">
    <property type="component" value="Unassembled WGS sequence"/>
</dbReference>
<dbReference type="Pfam" id="PF01514">
    <property type="entry name" value="YscJ_FliF"/>
    <property type="match status" value="1"/>
</dbReference>
<evidence type="ECO:0000256" key="1">
    <source>
        <dbReference type="ARBA" id="ARBA00004459"/>
    </source>
</evidence>
<feature type="domain" description="Flagellar M-ring N-terminal" evidence="9">
    <location>
        <begin position="27"/>
        <end position="189"/>
    </location>
</feature>
<comment type="subcellular location">
    <subcellularLocation>
        <location evidence="1">Cell outer membrane</location>
        <topology evidence="1">Lipid-anchor</topology>
    </subcellularLocation>
</comment>
<name>A0A7W6LHQ0_9HYPH</name>
<protein>
    <recommendedName>
        <fullName evidence="8">Lipoprotein</fullName>
    </recommendedName>
</protein>
<accession>A0A7W6LHQ0</accession>
<feature type="transmembrane region" description="Helical" evidence="8">
    <location>
        <begin position="224"/>
        <end position="246"/>
    </location>
</feature>
<evidence type="ECO:0000256" key="7">
    <source>
        <dbReference type="ARBA" id="ARBA00023288"/>
    </source>
</evidence>
<feature type="chain" id="PRO_5031597011" description="Lipoprotein" evidence="8">
    <location>
        <begin position="21"/>
        <end position="253"/>
    </location>
</feature>